<dbReference type="Pfam" id="PF00248">
    <property type="entry name" value="Aldo_ket_red"/>
    <property type="match status" value="1"/>
</dbReference>
<dbReference type="InterPro" id="IPR023210">
    <property type="entry name" value="NADP_OxRdtase_dom"/>
</dbReference>
<dbReference type="PANTHER" id="PTHR43625:SF78">
    <property type="entry name" value="PYRIDOXAL REDUCTASE-RELATED"/>
    <property type="match status" value="1"/>
</dbReference>
<reference evidence="3" key="1">
    <citation type="submission" date="2022-07" db="EMBL/GenBank/DDBJ databases">
        <title>Genome Sequence of Xylaria arbuscula.</title>
        <authorList>
            <person name="Buettner E."/>
        </authorList>
    </citation>
    <scope>NUCLEOTIDE SEQUENCE</scope>
    <source>
        <strain evidence="3">VT107</strain>
    </source>
</reference>
<dbReference type="PANTHER" id="PTHR43625">
    <property type="entry name" value="AFLATOXIN B1 ALDEHYDE REDUCTASE"/>
    <property type="match status" value="1"/>
</dbReference>
<evidence type="ECO:0000256" key="1">
    <source>
        <dbReference type="ARBA" id="ARBA00023002"/>
    </source>
</evidence>
<keyword evidence="4" id="KW-1185">Reference proteome</keyword>
<dbReference type="InterPro" id="IPR036812">
    <property type="entry name" value="NAD(P)_OxRdtase_dom_sf"/>
</dbReference>
<dbReference type="VEuPathDB" id="FungiDB:F4678DRAFT_142333"/>
<evidence type="ECO:0000259" key="2">
    <source>
        <dbReference type="Pfam" id="PF00248"/>
    </source>
</evidence>
<protein>
    <recommendedName>
        <fullName evidence="2">NADP-dependent oxidoreductase domain-containing protein</fullName>
    </recommendedName>
</protein>
<dbReference type="EMBL" id="JANPWZ010001544">
    <property type="protein sequence ID" value="KAJ3564991.1"/>
    <property type="molecule type" value="Genomic_DNA"/>
</dbReference>
<sequence length="331" mass="35787">MSNLLPPSAIAGKPVNPVGFGMMNLTLSGTVSTDDAIACLKEAVNNGANFWNGALFYGRPDSNSLVLLKEYFTKYPEDASKIFLSVKGAYDAPNRVATCDEASIREAVDTALHQLGGTHAIDLFECARIDPKVPVETMVHTLASLIKEGKIGSYGLSEVNAKTIRRAHAVHPCAGVEVEISLFSRDALAPGGVIDTCRELGIPVIGYSVLDRGWLTGQLKKRSDLAKDDRRHYYPRFQPEAFEHNVKLAQEVENVAKQKGVTPAQVAIAWVRQLGVLAIPGATKATRVKENCASKDVELTDSEMATLREIIDKAGVVGHRYPAAYQALLDG</sequence>
<dbReference type="Proteomes" id="UP001148614">
    <property type="component" value="Unassembled WGS sequence"/>
</dbReference>
<evidence type="ECO:0000313" key="4">
    <source>
        <dbReference type="Proteomes" id="UP001148614"/>
    </source>
</evidence>
<dbReference type="InterPro" id="IPR050791">
    <property type="entry name" value="Aldo-Keto_reductase"/>
</dbReference>
<gene>
    <name evidence="3" type="ORF">NPX13_g7658</name>
</gene>
<dbReference type="SUPFAM" id="SSF51430">
    <property type="entry name" value="NAD(P)-linked oxidoreductase"/>
    <property type="match status" value="1"/>
</dbReference>
<organism evidence="3 4">
    <name type="scientific">Xylaria arbuscula</name>
    <dbReference type="NCBI Taxonomy" id="114810"/>
    <lineage>
        <taxon>Eukaryota</taxon>
        <taxon>Fungi</taxon>
        <taxon>Dikarya</taxon>
        <taxon>Ascomycota</taxon>
        <taxon>Pezizomycotina</taxon>
        <taxon>Sordariomycetes</taxon>
        <taxon>Xylariomycetidae</taxon>
        <taxon>Xylariales</taxon>
        <taxon>Xylariaceae</taxon>
        <taxon>Xylaria</taxon>
    </lineage>
</organism>
<dbReference type="AlphaFoldDB" id="A0A9W8NA44"/>
<name>A0A9W8NA44_9PEZI</name>
<feature type="domain" description="NADP-dependent oxidoreductase" evidence="2">
    <location>
        <begin position="18"/>
        <end position="311"/>
    </location>
</feature>
<dbReference type="GO" id="GO:0016491">
    <property type="term" value="F:oxidoreductase activity"/>
    <property type="evidence" value="ECO:0007669"/>
    <property type="project" value="UniProtKB-KW"/>
</dbReference>
<evidence type="ECO:0000313" key="3">
    <source>
        <dbReference type="EMBL" id="KAJ3564991.1"/>
    </source>
</evidence>
<accession>A0A9W8NA44</accession>
<dbReference type="GO" id="GO:0005737">
    <property type="term" value="C:cytoplasm"/>
    <property type="evidence" value="ECO:0007669"/>
    <property type="project" value="TreeGrafter"/>
</dbReference>
<dbReference type="CDD" id="cd19077">
    <property type="entry name" value="AKR_AKR8A1-2"/>
    <property type="match status" value="1"/>
</dbReference>
<keyword evidence="1" id="KW-0560">Oxidoreductase</keyword>
<dbReference type="Gene3D" id="3.20.20.100">
    <property type="entry name" value="NADP-dependent oxidoreductase domain"/>
    <property type="match status" value="1"/>
</dbReference>
<comment type="caution">
    <text evidence="3">The sequence shown here is derived from an EMBL/GenBank/DDBJ whole genome shotgun (WGS) entry which is preliminary data.</text>
</comment>
<proteinExistence type="predicted"/>